<dbReference type="GO" id="GO:0042597">
    <property type="term" value="C:periplasmic space"/>
    <property type="evidence" value="ECO:0007669"/>
    <property type="project" value="UniProtKB-ARBA"/>
</dbReference>
<evidence type="ECO:0000313" key="3">
    <source>
        <dbReference type="EMBL" id="AET64587.1"/>
    </source>
</evidence>
<dbReference type="GO" id="GO:0043190">
    <property type="term" value="C:ATP-binding cassette (ABC) transporter complex"/>
    <property type="evidence" value="ECO:0007669"/>
    <property type="project" value="InterPro"/>
</dbReference>
<dbReference type="GO" id="GO:0015833">
    <property type="term" value="P:peptide transport"/>
    <property type="evidence" value="ECO:0007669"/>
    <property type="project" value="TreeGrafter"/>
</dbReference>
<dbReference type="InterPro" id="IPR039424">
    <property type="entry name" value="SBP_5"/>
</dbReference>
<name>G7WN96_METH6</name>
<dbReference type="InterPro" id="IPR000914">
    <property type="entry name" value="SBP_5_dom"/>
</dbReference>
<feature type="domain" description="Solute-binding protein family 5" evidence="2">
    <location>
        <begin position="77"/>
        <end position="426"/>
    </location>
</feature>
<dbReference type="PATRIC" id="fig|1110509.7.peg.1355"/>
<dbReference type="EMBL" id="CP003117">
    <property type="protein sequence ID" value="AET64587.1"/>
    <property type="molecule type" value="Genomic_DNA"/>
</dbReference>
<dbReference type="Gene3D" id="3.10.105.10">
    <property type="entry name" value="Dipeptide-binding Protein, Domain 3"/>
    <property type="match status" value="1"/>
</dbReference>
<evidence type="ECO:0000259" key="2">
    <source>
        <dbReference type="Pfam" id="PF00496"/>
    </source>
</evidence>
<keyword evidence="4" id="KW-1185">Reference proteome</keyword>
<dbReference type="GO" id="GO:1904680">
    <property type="term" value="F:peptide transmembrane transporter activity"/>
    <property type="evidence" value="ECO:0007669"/>
    <property type="project" value="TreeGrafter"/>
</dbReference>
<organism evidence="3 4">
    <name type="scientific">Methanothrix harundinacea (strain 6Ac)</name>
    <name type="common">Methanosaeta harundinacea</name>
    <dbReference type="NCBI Taxonomy" id="1110509"/>
    <lineage>
        <taxon>Archaea</taxon>
        <taxon>Methanobacteriati</taxon>
        <taxon>Methanobacteriota</taxon>
        <taxon>Stenosarchaea group</taxon>
        <taxon>Methanomicrobia</taxon>
        <taxon>Methanotrichales</taxon>
        <taxon>Methanotrichaceae</taxon>
        <taxon>Methanothrix</taxon>
    </lineage>
</organism>
<dbReference type="Gene3D" id="3.40.190.10">
    <property type="entry name" value="Periplasmic binding protein-like II"/>
    <property type="match status" value="1"/>
</dbReference>
<dbReference type="Proteomes" id="UP000005877">
    <property type="component" value="Chromosome"/>
</dbReference>
<evidence type="ECO:0000256" key="1">
    <source>
        <dbReference type="ARBA" id="ARBA00022729"/>
    </source>
</evidence>
<accession>G7WN96</accession>
<reference evidence="3 4" key="1">
    <citation type="journal article" date="2012" name="PLoS ONE">
        <title>The genome characteristics and predicted function of methyl-group oxidation pathway in the obligate aceticlastic methanogens, Methanosaeta spp.</title>
        <authorList>
            <person name="Zhu J."/>
            <person name="Zheng H."/>
            <person name="Ai G."/>
            <person name="Zhang G."/>
            <person name="Liu D."/>
            <person name="Liu X."/>
            <person name="Dong X."/>
        </authorList>
    </citation>
    <scope>NUCLEOTIDE SEQUENCE [LARGE SCALE GENOMIC DNA]</scope>
    <source>
        <strain evidence="3 4">6Ac</strain>
    </source>
</reference>
<dbReference type="Pfam" id="PF00496">
    <property type="entry name" value="SBP_bac_5"/>
    <property type="match status" value="1"/>
</dbReference>
<evidence type="ECO:0000313" key="4">
    <source>
        <dbReference type="Proteomes" id="UP000005877"/>
    </source>
</evidence>
<dbReference type="STRING" id="1110509.Mhar_1222"/>
<keyword evidence="1" id="KW-0732">Signal</keyword>
<dbReference type="KEGG" id="mhi:Mhar_1222"/>
<dbReference type="PANTHER" id="PTHR30290">
    <property type="entry name" value="PERIPLASMIC BINDING COMPONENT OF ABC TRANSPORTER"/>
    <property type="match status" value="1"/>
</dbReference>
<dbReference type="SUPFAM" id="SSF53850">
    <property type="entry name" value="Periplasmic binding protein-like II"/>
    <property type="match status" value="1"/>
</dbReference>
<sequence>MLKPWILISGLALALLALLAISPAGVAGYEVAEYTIADATGDWGFPSPYAHYSRGPGYVRMSFIFDTLVWKDDEGYLPALAEGWEYLEAENAYSFELQEGVTWHDGEPFTAEDVVFTVEYIQDHPYQWVDSSIIESAEAAGDYTVKLYLTEPYAPFMDLVACTLPILPRHIWEGVSDPEGARDDEALVGTGPFRLADYNKAHGTYLYEAYDGYYMGAPKVGRIVFVKISDQTAPAALRQGSAAAASVPPEAVSSLEGAGLEVIEGAFDWNAKLMINHQKEPFSDPEFRRALAYAIDREALVEIVLRGEGLAGSPGMVPPDSDWYNPAVEAYEYDPDLARGMIEDLGYSGTEVEVLVAERGIVGWPGSRAAELIEEQLEDAGLEVTLRSLDGATLDTLVMAWDFDLALLGHGGLGADPDYLRRMTLDETLNSVRYREDDRLTALLEDQRTETDGDDRAEIISEAQVLYAEALPALTLYYPRWYWAHNGEVALYFTRGGISIGVPIPLNKMAFL</sequence>
<gene>
    <name evidence="3" type="ordered locus">Mhar_1222</name>
</gene>
<dbReference type="AlphaFoldDB" id="G7WN96"/>
<dbReference type="PIRSF" id="PIRSF002741">
    <property type="entry name" value="MppA"/>
    <property type="match status" value="1"/>
</dbReference>
<proteinExistence type="predicted"/>
<protein>
    <submittedName>
        <fullName evidence="3">Extracellular solute-binding protein, family 5</fullName>
    </submittedName>
</protein>
<dbReference type="PANTHER" id="PTHR30290:SF64">
    <property type="entry name" value="ABC TRANSPORTER PERIPLASMIC BINDING PROTEIN"/>
    <property type="match status" value="1"/>
</dbReference>
<dbReference type="Gene3D" id="3.90.76.10">
    <property type="entry name" value="Dipeptide-binding Protein, Domain 1"/>
    <property type="match status" value="1"/>
</dbReference>
<dbReference type="InterPro" id="IPR030678">
    <property type="entry name" value="Peptide/Ni-bd"/>
</dbReference>
<dbReference type="CDD" id="cd08520">
    <property type="entry name" value="PBP2_NikA_DppA_OppA_like_21"/>
    <property type="match status" value="1"/>
</dbReference>
<dbReference type="HOGENOM" id="CLU_017028_8_4_2"/>